<name>A0ABV4P0N4_9GAMM</name>
<protein>
    <recommendedName>
        <fullName evidence="3">Cysteine dioxygenase type I</fullName>
    </recommendedName>
</protein>
<dbReference type="RefSeq" id="WP_371839515.1">
    <property type="nucleotide sequence ID" value="NZ_JBGMEK010000028.1"/>
</dbReference>
<organism evidence="1 2">
    <name type="scientific">Microbulbifer epialgicus</name>
    <dbReference type="NCBI Taxonomy" id="393907"/>
    <lineage>
        <taxon>Bacteria</taxon>
        <taxon>Pseudomonadati</taxon>
        <taxon>Pseudomonadota</taxon>
        <taxon>Gammaproteobacteria</taxon>
        <taxon>Cellvibrionales</taxon>
        <taxon>Microbulbiferaceae</taxon>
        <taxon>Microbulbifer</taxon>
    </lineage>
</organism>
<accession>A0ABV4P0N4</accession>
<dbReference type="SUPFAM" id="SSF51182">
    <property type="entry name" value="RmlC-like cupins"/>
    <property type="match status" value="1"/>
</dbReference>
<gene>
    <name evidence="1" type="ORF">ACCI49_13400</name>
</gene>
<evidence type="ECO:0008006" key="3">
    <source>
        <dbReference type="Google" id="ProtNLM"/>
    </source>
</evidence>
<comment type="caution">
    <text evidence="1">The sequence shown here is derived from an EMBL/GenBank/DDBJ whole genome shotgun (WGS) entry which is preliminary data.</text>
</comment>
<reference evidence="1 2" key="1">
    <citation type="submission" date="2024-08" db="EMBL/GenBank/DDBJ databases">
        <authorList>
            <person name="Ishaq N."/>
        </authorList>
    </citation>
    <scope>NUCLEOTIDE SEQUENCE [LARGE SCALE GENOMIC DNA]</scope>
    <source>
        <strain evidence="1 2">DSM 18651</strain>
    </source>
</reference>
<sequence length="176" mass="20007">MPNDTLSSCIIDLRKYWSGLNSNTIIRCREVLTRLAATSISEHWLAELHERRAAATELYRDSEQGFILLAHVEPYDLYRDPHNHGNGWVFYALQYGEVQMSTYGAVGGEGAEGQLISRGAYIMTPGECSVFLPGDIHDTRCVSEYSLMFRLTSCDFSEEKRRGRLQKYNTAKQCPD</sequence>
<dbReference type="Gene3D" id="2.60.120.10">
    <property type="entry name" value="Jelly Rolls"/>
    <property type="match status" value="1"/>
</dbReference>
<dbReference type="InterPro" id="IPR011051">
    <property type="entry name" value="RmlC_Cupin_sf"/>
</dbReference>
<evidence type="ECO:0000313" key="1">
    <source>
        <dbReference type="EMBL" id="MFA0811910.1"/>
    </source>
</evidence>
<proteinExistence type="predicted"/>
<dbReference type="Proteomes" id="UP001569428">
    <property type="component" value="Unassembled WGS sequence"/>
</dbReference>
<keyword evidence="2" id="KW-1185">Reference proteome</keyword>
<dbReference type="InterPro" id="IPR014710">
    <property type="entry name" value="RmlC-like_jellyroll"/>
</dbReference>
<evidence type="ECO:0000313" key="2">
    <source>
        <dbReference type="Proteomes" id="UP001569428"/>
    </source>
</evidence>
<dbReference type="EMBL" id="JBGMEK010000028">
    <property type="protein sequence ID" value="MFA0811910.1"/>
    <property type="molecule type" value="Genomic_DNA"/>
</dbReference>